<accession>A0AAN7XYW8</accession>
<evidence type="ECO:0000313" key="2">
    <source>
        <dbReference type="Proteomes" id="UP001346869"/>
    </source>
</evidence>
<gene>
    <name evidence="1" type="ORF">PBY51_023973</name>
</gene>
<dbReference type="Proteomes" id="UP001346869">
    <property type="component" value="Unassembled WGS sequence"/>
</dbReference>
<protein>
    <submittedName>
        <fullName evidence="1">Uncharacterized protein</fullName>
    </submittedName>
</protein>
<reference evidence="1 2" key="2">
    <citation type="journal article" date="2023" name="Mol. Biol. Evol.">
        <title>Genomics of Secondarily Temperate Adaptation in the Only Non-Antarctic Icefish.</title>
        <authorList>
            <person name="Rivera-Colon A.G."/>
            <person name="Rayamajhi N."/>
            <person name="Minhas B.F."/>
            <person name="Madrigal G."/>
            <person name="Bilyk K.T."/>
            <person name="Yoon V."/>
            <person name="Hune M."/>
            <person name="Gregory S."/>
            <person name="Cheng C.H.C."/>
            <person name="Catchen J.M."/>
        </authorList>
    </citation>
    <scope>NUCLEOTIDE SEQUENCE [LARGE SCALE GENOMIC DNA]</scope>
    <source>
        <strain evidence="1">JMC-PN-2008</strain>
    </source>
</reference>
<name>A0AAN7XYW8_ELEMC</name>
<dbReference type="AlphaFoldDB" id="A0AAN7XYW8"/>
<reference evidence="1 2" key="1">
    <citation type="journal article" date="2023" name="Genes (Basel)">
        <title>Chromosome-Level Genome Assembly and Circadian Gene Repertoire of the Patagonia Blennie Eleginops maclovinus-The Closest Ancestral Proxy of Antarctic Cryonotothenioids.</title>
        <authorList>
            <person name="Cheng C.C."/>
            <person name="Rivera-Colon A.G."/>
            <person name="Minhas B.F."/>
            <person name="Wilson L."/>
            <person name="Rayamajhi N."/>
            <person name="Vargas-Chacoff L."/>
            <person name="Catchen J.M."/>
        </authorList>
    </citation>
    <scope>NUCLEOTIDE SEQUENCE [LARGE SCALE GENOMIC DNA]</scope>
    <source>
        <strain evidence="1">JMC-PN-2008</strain>
    </source>
</reference>
<organism evidence="1 2">
    <name type="scientific">Eleginops maclovinus</name>
    <name type="common">Patagonian blennie</name>
    <name type="synonym">Eleginus maclovinus</name>
    <dbReference type="NCBI Taxonomy" id="56733"/>
    <lineage>
        <taxon>Eukaryota</taxon>
        <taxon>Metazoa</taxon>
        <taxon>Chordata</taxon>
        <taxon>Craniata</taxon>
        <taxon>Vertebrata</taxon>
        <taxon>Euteleostomi</taxon>
        <taxon>Actinopterygii</taxon>
        <taxon>Neopterygii</taxon>
        <taxon>Teleostei</taxon>
        <taxon>Neoteleostei</taxon>
        <taxon>Acanthomorphata</taxon>
        <taxon>Eupercaria</taxon>
        <taxon>Perciformes</taxon>
        <taxon>Notothenioidei</taxon>
        <taxon>Eleginopidae</taxon>
        <taxon>Eleginops</taxon>
    </lineage>
</organism>
<sequence>MKRELLQRCTLHPHCMVGSGQRSRSFTLQPEYTAGPARAETFRGCWSLCIAAEQSHAKPGYRKSTRKPPAERG</sequence>
<dbReference type="EMBL" id="JAUZQC010000006">
    <property type="protein sequence ID" value="KAK5869239.1"/>
    <property type="molecule type" value="Genomic_DNA"/>
</dbReference>
<evidence type="ECO:0000313" key="1">
    <source>
        <dbReference type="EMBL" id="KAK5869239.1"/>
    </source>
</evidence>
<proteinExistence type="predicted"/>
<comment type="caution">
    <text evidence="1">The sequence shown here is derived from an EMBL/GenBank/DDBJ whole genome shotgun (WGS) entry which is preliminary data.</text>
</comment>
<keyword evidence="2" id="KW-1185">Reference proteome</keyword>